<evidence type="ECO:0000313" key="2">
    <source>
        <dbReference type="Proteomes" id="UP000006532"/>
    </source>
</evidence>
<sequence>MPNKHLEHPEDSILQGRRVAIDAIKELVTVTRLSVKWDGAPAMVFGTNPENGKFFVGTKSVFNKRKIKINYSHEDIDQNHKGTVADILRLAFDHLPRINRIIQADWIGVGGGNVYCPNTIQYNFPSTIIQKIILAPHTEYTELSPTAEGKIGVSLESTSDCYFVDTNNAVVEPPLGWRHLAKILPTLLVAKVPQSRTEVAKHINSFIRQGILPHPQEMYDTLDAKYKGEVNVSTFKVWHKIFQLKQRLLDAIFVNGNVECYIDGESSQHEGFVTVSNNPYKIVDRLTFSKANFNLSKNWQNEKVQCFPN</sequence>
<dbReference type="Proteomes" id="UP000006532">
    <property type="component" value="Segment"/>
</dbReference>
<gene>
    <name evidence="1" type="ORF">PSSM7_190</name>
</gene>
<dbReference type="EMBL" id="GU071103">
    <property type="protein sequence ID" value="ADO98917.1"/>
    <property type="molecule type" value="Genomic_DNA"/>
</dbReference>
<dbReference type="KEGG" id="vg:10329418"/>
<organism evidence="1 2">
    <name type="scientific">Prochlorococcus phage P-SSM7</name>
    <dbReference type="NCBI Taxonomy" id="445688"/>
    <lineage>
        <taxon>Viruses</taxon>
        <taxon>Duplodnaviria</taxon>
        <taxon>Heunggongvirae</taxon>
        <taxon>Uroviricota</taxon>
        <taxon>Caudoviricetes</taxon>
        <taxon>Pantevenvirales</taxon>
        <taxon>Kyanoviridae</taxon>
        <taxon>Palaemonvirus</taxon>
        <taxon>Palaemonvirus pssm7</taxon>
    </lineage>
</organism>
<dbReference type="InterPro" id="IPR046234">
    <property type="entry name" value="DUF6267"/>
</dbReference>
<dbReference type="GeneID" id="10329418"/>
<keyword evidence="2" id="KW-1185">Reference proteome</keyword>
<reference evidence="1 2" key="1">
    <citation type="journal article" date="2010" name="Environ. Microbiol.">
        <title>Genomic analysis of oceanic cyanobacterial myoviruses compared with T4-like myoviruses from diverse hosts and environments.</title>
        <authorList>
            <person name="Sullivan M.B."/>
            <person name="Huang K.H."/>
            <person name="Ignacio-Espinoza J.C."/>
            <person name="Berlin A.M."/>
            <person name="Kelly L."/>
            <person name="Weigele P.R."/>
            <person name="DeFrancesco A.S."/>
            <person name="Kern S.E."/>
            <person name="Thompson L.R."/>
            <person name="Young S."/>
            <person name="Yandava C."/>
            <person name="Fu R."/>
            <person name="Krastins B."/>
            <person name="Chase M."/>
            <person name="Sarracino D."/>
            <person name="Osburne M.S."/>
            <person name="Henn M.R."/>
            <person name="Chisholm S.W."/>
        </authorList>
    </citation>
    <scope>NUCLEOTIDE SEQUENCE [LARGE SCALE GENOMIC DNA]</scope>
    <source>
        <strain evidence="1">NATL1A-15</strain>
    </source>
</reference>
<proteinExistence type="predicted"/>
<dbReference type="Pfam" id="PF19782">
    <property type="entry name" value="DUF6267"/>
    <property type="match status" value="1"/>
</dbReference>
<dbReference type="OrthoDB" id="7640at10239"/>
<evidence type="ECO:0000313" key="1">
    <source>
        <dbReference type="EMBL" id="ADO98917.1"/>
    </source>
</evidence>
<protein>
    <submittedName>
        <fullName evidence="1">Uncharacterized protein</fullName>
    </submittedName>
</protein>
<dbReference type="RefSeq" id="YP_004325017.1">
    <property type="nucleotide sequence ID" value="NC_015290.1"/>
</dbReference>
<name>E3SNV4_9CAUD</name>
<accession>E3SNV4</accession>